<protein>
    <submittedName>
        <fullName evidence="8">RNA polymerase sigma factor</fullName>
    </submittedName>
</protein>
<evidence type="ECO:0000256" key="3">
    <source>
        <dbReference type="ARBA" id="ARBA00023082"/>
    </source>
</evidence>
<dbReference type="InterPro" id="IPR013249">
    <property type="entry name" value="RNA_pol_sigma70_r4_t2"/>
</dbReference>
<feature type="domain" description="RNA polymerase sigma-70 region 2" evidence="6">
    <location>
        <begin position="34"/>
        <end position="98"/>
    </location>
</feature>
<evidence type="ECO:0000313" key="9">
    <source>
        <dbReference type="Proteomes" id="UP000215005"/>
    </source>
</evidence>
<dbReference type="PANTHER" id="PTHR43133:SF8">
    <property type="entry name" value="RNA POLYMERASE SIGMA FACTOR HI_1459-RELATED"/>
    <property type="match status" value="1"/>
</dbReference>
<gene>
    <name evidence="8" type="ORF">CDO52_11680</name>
</gene>
<dbReference type="EMBL" id="CP022753">
    <property type="protein sequence ID" value="ASU83349.1"/>
    <property type="molecule type" value="Genomic_DNA"/>
</dbReference>
<proteinExistence type="inferred from homology"/>
<evidence type="ECO:0000256" key="4">
    <source>
        <dbReference type="ARBA" id="ARBA00023125"/>
    </source>
</evidence>
<dbReference type="InterPro" id="IPR036388">
    <property type="entry name" value="WH-like_DNA-bd_sf"/>
</dbReference>
<keyword evidence="4" id="KW-0238">DNA-binding</keyword>
<keyword evidence="3" id="KW-0731">Sigma factor</keyword>
<feature type="domain" description="RNA polymerase sigma factor 70 region 4 type 2" evidence="7">
    <location>
        <begin position="131"/>
        <end position="182"/>
    </location>
</feature>
<keyword evidence="5" id="KW-0804">Transcription</keyword>
<dbReference type="InterPro" id="IPR007627">
    <property type="entry name" value="RNA_pol_sigma70_r2"/>
</dbReference>
<dbReference type="GO" id="GO:0003677">
    <property type="term" value="F:DNA binding"/>
    <property type="evidence" value="ECO:0007669"/>
    <property type="project" value="UniProtKB-KW"/>
</dbReference>
<keyword evidence="2" id="KW-0805">Transcription regulation</keyword>
<keyword evidence="9" id="KW-1185">Reference proteome</keyword>
<dbReference type="Pfam" id="PF04542">
    <property type="entry name" value="Sigma70_r2"/>
    <property type="match status" value="1"/>
</dbReference>
<comment type="similarity">
    <text evidence="1">Belongs to the sigma-70 factor family. ECF subfamily.</text>
</comment>
<dbReference type="Proteomes" id="UP000215005">
    <property type="component" value="Chromosome"/>
</dbReference>
<dbReference type="InterPro" id="IPR013325">
    <property type="entry name" value="RNA_pol_sigma_r2"/>
</dbReference>
<evidence type="ECO:0000313" key="8">
    <source>
        <dbReference type="EMBL" id="ASU83349.1"/>
    </source>
</evidence>
<dbReference type="PANTHER" id="PTHR43133">
    <property type="entry name" value="RNA POLYMERASE ECF-TYPE SIGMA FACTO"/>
    <property type="match status" value="1"/>
</dbReference>
<dbReference type="CDD" id="cd06171">
    <property type="entry name" value="Sigma70_r4"/>
    <property type="match status" value="1"/>
</dbReference>
<evidence type="ECO:0000256" key="1">
    <source>
        <dbReference type="ARBA" id="ARBA00010641"/>
    </source>
</evidence>
<dbReference type="GO" id="GO:0006352">
    <property type="term" value="P:DNA-templated transcription initiation"/>
    <property type="evidence" value="ECO:0007669"/>
    <property type="project" value="InterPro"/>
</dbReference>
<dbReference type="InterPro" id="IPR039425">
    <property type="entry name" value="RNA_pol_sigma-70-like"/>
</dbReference>
<organism evidence="8 9">
    <name type="scientific">Nocardiopsis gilva YIM 90087</name>
    <dbReference type="NCBI Taxonomy" id="1235441"/>
    <lineage>
        <taxon>Bacteria</taxon>
        <taxon>Bacillati</taxon>
        <taxon>Actinomycetota</taxon>
        <taxon>Actinomycetes</taxon>
        <taxon>Streptosporangiales</taxon>
        <taxon>Nocardiopsidaceae</taxon>
        <taxon>Nocardiopsis</taxon>
    </lineage>
</organism>
<dbReference type="GO" id="GO:0016987">
    <property type="term" value="F:sigma factor activity"/>
    <property type="evidence" value="ECO:0007669"/>
    <property type="project" value="UniProtKB-KW"/>
</dbReference>
<dbReference type="SUPFAM" id="SSF88659">
    <property type="entry name" value="Sigma3 and sigma4 domains of RNA polymerase sigma factors"/>
    <property type="match status" value="1"/>
</dbReference>
<name>A0A223S5Q1_9ACTN</name>
<dbReference type="Pfam" id="PF08281">
    <property type="entry name" value="Sigma70_r4_2"/>
    <property type="match status" value="1"/>
</dbReference>
<dbReference type="KEGG" id="ngv:CDO52_11680"/>
<dbReference type="RefSeq" id="WP_017617065.1">
    <property type="nucleotide sequence ID" value="NZ_ANBG01000039.1"/>
</dbReference>
<dbReference type="Gene3D" id="1.10.10.10">
    <property type="entry name" value="Winged helix-like DNA-binding domain superfamily/Winged helix DNA-binding domain"/>
    <property type="match status" value="1"/>
</dbReference>
<evidence type="ECO:0000259" key="7">
    <source>
        <dbReference type="Pfam" id="PF08281"/>
    </source>
</evidence>
<sequence>MNLFARRRYVRQVNGDHDLLTRVGHGDEAALRALYQRHATALLRLLRRLTSDAGTAEDILQETWLAVWQSASSYRGASSVRGWLMGVARRQAHNRLRRVEPVTVDVDTAPEPADVRADVEAAALSAAGHSEIMAAIAALPEQHREVVTLALVDELPYRDIAEVLGIPVGTVKSRMSGARARLARALAKGPVS</sequence>
<accession>A0A223S5Q1</accession>
<dbReference type="Gene3D" id="1.10.1740.10">
    <property type="match status" value="1"/>
</dbReference>
<evidence type="ECO:0000256" key="5">
    <source>
        <dbReference type="ARBA" id="ARBA00023163"/>
    </source>
</evidence>
<evidence type="ECO:0000259" key="6">
    <source>
        <dbReference type="Pfam" id="PF04542"/>
    </source>
</evidence>
<dbReference type="AlphaFoldDB" id="A0A223S5Q1"/>
<dbReference type="InterPro" id="IPR014284">
    <property type="entry name" value="RNA_pol_sigma-70_dom"/>
</dbReference>
<reference evidence="8 9" key="1">
    <citation type="submission" date="2017-08" db="EMBL/GenBank/DDBJ databases">
        <title>The complete genome sequence of Nocardiopsis gilva YIM 90087.</title>
        <authorList>
            <person name="Yin M."/>
            <person name="Tang S."/>
        </authorList>
    </citation>
    <scope>NUCLEOTIDE SEQUENCE [LARGE SCALE GENOMIC DNA]</scope>
    <source>
        <strain evidence="8 9">YIM 90087</strain>
    </source>
</reference>
<dbReference type="SUPFAM" id="SSF88946">
    <property type="entry name" value="Sigma2 domain of RNA polymerase sigma factors"/>
    <property type="match status" value="1"/>
</dbReference>
<evidence type="ECO:0000256" key="2">
    <source>
        <dbReference type="ARBA" id="ARBA00023015"/>
    </source>
</evidence>
<dbReference type="InterPro" id="IPR013324">
    <property type="entry name" value="RNA_pol_sigma_r3/r4-like"/>
</dbReference>
<dbReference type="NCBIfam" id="TIGR02937">
    <property type="entry name" value="sigma70-ECF"/>
    <property type="match status" value="1"/>
</dbReference>